<keyword evidence="3" id="KW-1185">Reference proteome</keyword>
<feature type="compositionally biased region" description="Polar residues" evidence="1">
    <location>
        <begin position="358"/>
        <end position="368"/>
    </location>
</feature>
<dbReference type="Proteomes" id="UP000822688">
    <property type="component" value="Chromosome 2"/>
</dbReference>
<feature type="region of interest" description="Disordered" evidence="1">
    <location>
        <begin position="202"/>
        <end position="388"/>
    </location>
</feature>
<feature type="compositionally biased region" description="Polar residues" evidence="1">
    <location>
        <begin position="325"/>
        <end position="335"/>
    </location>
</feature>
<sequence>MKGSRSASRPQRQARSGVTYKESDDDDDEFVPNARLSSDVVGRRSSLRNSAVEQPQEELGIAKGKRTLTLKRARTTVEPPVSLAKEDVDVYAIPEASPREKLIPAPGHGLQFPQVYESAERVLNSHRRQNSAFECLLEVVSDASGDGEEEGGSSGQFPGAPKSTGRSGSKGEQEEETTSAAYGPELLAAYSAFERKLQAVKGAKEGLEGSNAVRRLAHSTDEENRLVQGVKDTVVIERDKEGQQDDKPSADEKKYVRRSEKVKSDNMPSADSKKESKNGEEDKQDVVPPVDEKKDSEIGEENKSYNMTSVDEDGEDNADAEDFWNETSDTENNSSVKEKSGPPAPGEKPSQDLKTFEKNTNLAKSHPSTAGRVLVPAKSTSVPPLLPKKRPAVWVGTKPFVPPGPQTLQTPTAHRRVVGLSRRHRPPPLHPYLLGS</sequence>
<evidence type="ECO:0000313" key="2">
    <source>
        <dbReference type="EMBL" id="KAG0587808.1"/>
    </source>
</evidence>
<dbReference type="AlphaFoldDB" id="A0A8T0IYI9"/>
<feature type="compositionally biased region" description="Basic and acidic residues" evidence="1">
    <location>
        <begin position="234"/>
        <end position="264"/>
    </location>
</feature>
<feature type="region of interest" description="Disordered" evidence="1">
    <location>
        <begin position="1"/>
        <end position="52"/>
    </location>
</feature>
<evidence type="ECO:0000256" key="1">
    <source>
        <dbReference type="SAM" id="MobiDB-lite"/>
    </source>
</evidence>
<dbReference type="EMBL" id="CM026422">
    <property type="protein sequence ID" value="KAG0587808.1"/>
    <property type="molecule type" value="Genomic_DNA"/>
</dbReference>
<evidence type="ECO:0000313" key="3">
    <source>
        <dbReference type="Proteomes" id="UP000822688"/>
    </source>
</evidence>
<feature type="compositionally biased region" description="Low complexity" evidence="1">
    <location>
        <begin position="1"/>
        <end position="16"/>
    </location>
</feature>
<gene>
    <name evidence="2" type="ORF">KC19_2G192900</name>
</gene>
<feature type="region of interest" description="Disordered" evidence="1">
    <location>
        <begin position="143"/>
        <end position="183"/>
    </location>
</feature>
<accession>A0A8T0IYI9</accession>
<protein>
    <submittedName>
        <fullName evidence="2">Uncharacterized protein</fullName>
    </submittedName>
</protein>
<feature type="compositionally biased region" description="Basic and acidic residues" evidence="1">
    <location>
        <begin position="271"/>
        <end position="303"/>
    </location>
</feature>
<feature type="compositionally biased region" description="Acidic residues" evidence="1">
    <location>
        <begin position="310"/>
        <end position="324"/>
    </location>
</feature>
<name>A0A8T0IYI9_CERPU</name>
<organism evidence="2 3">
    <name type="scientific">Ceratodon purpureus</name>
    <name type="common">Fire moss</name>
    <name type="synonym">Dicranum purpureum</name>
    <dbReference type="NCBI Taxonomy" id="3225"/>
    <lineage>
        <taxon>Eukaryota</taxon>
        <taxon>Viridiplantae</taxon>
        <taxon>Streptophyta</taxon>
        <taxon>Embryophyta</taxon>
        <taxon>Bryophyta</taxon>
        <taxon>Bryophytina</taxon>
        <taxon>Bryopsida</taxon>
        <taxon>Dicranidae</taxon>
        <taxon>Pseudoditrichales</taxon>
        <taxon>Ditrichaceae</taxon>
        <taxon>Ceratodon</taxon>
    </lineage>
</organism>
<reference evidence="2" key="1">
    <citation type="submission" date="2020-06" db="EMBL/GenBank/DDBJ databases">
        <title>WGS assembly of Ceratodon purpureus strain R40.</title>
        <authorList>
            <person name="Carey S.B."/>
            <person name="Jenkins J."/>
            <person name="Shu S."/>
            <person name="Lovell J.T."/>
            <person name="Sreedasyam A."/>
            <person name="Maumus F."/>
            <person name="Tiley G.P."/>
            <person name="Fernandez-Pozo N."/>
            <person name="Barry K."/>
            <person name="Chen C."/>
            <person name="Wang M."/>
            <person name="Lipzen A."/>
            <person name="Daum C."/>
            <person name="Saski C.A."/>
            <person name="Payton A.C."/>
            <person name="Mcbreen J.C."/>
            <person name="Conrad R.E."/>
            <person name="Kollar L.M."/>
            <person name="Olsson S."/>
            <person name="Huttunen S."/>
            <person name="Landis J.B."/>
            <person name="Wickett N.J."/>
            <person name="Johnson M.G."/>
            <person name="Rensing S.A."/>
            <person name="Grimwood J."/>
            <person name="Schmutz J."/>
            <person name="Mcdaniel S.F."/>
        </authorList>
    </citation>
    <scope>NUCLEOTIDE SEQUENCE</scope>
    <source>
        <strain evidence="2">R40</strain>
    </source>
</reference>
<comment type="caution">
    <text evidence="2">The sequence shown here is derived from an EMBL/GenBank/DDBJ whole genome shotgun (WGS) entry which is preliminary data.</text>
</comment>
<proteinExistence type="predicted"/>